<name>A0A5H3CJ96_9VIRU</name>
<sequence>MSEQQDQPLPGPSEPAQIPNMLSPTSVSTPGVHKRKERKSGKEFIDDEASESGDCQSEDDIDKLFDEDDDTGSLIDFLDDNCEANKEQQEAIPCPTSLAVISAQYKTWPISEKKKLLQMMFNYVNQEGFESVIQRTELSDDLSALTNMCNLSGTQTCMCRAFLQDVDSCGETDYSFWEIVVLLLGLRLSPETPRPATPLQQLADAFAMMTSPSKSDKRPRSTSTTPRKHSKKSKHQLQTLNTKASAAPVTSTPAHPGTEVRRGLFHQGSSSASGTSLSTSGTGDSGNGTCSENTSDTSDASTNHDSSKTVDKDTQVIQLAMSTGVKAVDYLAQNPECVAQINVQASNSSTSETSDLMDDTRNESNPNPQTGPADVVALLKNPTSDDRVQYLPYDDRVNLKKASYLHMKYKTYVLMTPGDIIPGDSAAHTALELNLPPGTMMIMCSESNDLLQLTTGELFVTYILIKTEKVVSCEKIAAGIIKALSLSLEACKASLLVPVTLKGYLNYYQHIAKNQTAIEVGDTDDCTRKKLNIELTEIDSAFIRLVDYAEKNNCEPDTAAINHCFENMPKNCTEYKCILKISASASQYRCAIENCKWMLIQRALYRIPELQETGMEAKCNIWRALLTEFRNYCELNDLPDLWPPELTEDQQVYIWIKYNICNAQTITERILLANGIAPTAFVNALLDAIVHGLRRQRTLMFYSEQHKCGKSIIADAICKLFQGKRITLEERQSRDFVVSSAHHSGVVVIEDPSPCALKYMVKCLRPHMDGDKVSLNTKHQPIIHKQYPPMIVTTNVANTTTALRSRCTVFTFHKTMSEVFGAHQITTIHPSDVARLIAKYTFVPMCNAIYGDTIPLTENTTLTQCESDSPTGHSPKCRFMMYFTRIAKTTRAPPCEISVDGTKKILYHIPRISPRNCGLILTKDTIATARRFLLTTDGCLPRGDTTGEKILKEKMQEALQIEAFYKNVMQLCSSLLGALLPDSEHTFETEKHKDITMLYGTCNSISSKDYFVTEEDPEQYDALNNVMTRAERDMREQKGQQARKEYHTHVMNCLMSFCENHKIIGLRTSAGQFTNIHNYTIQEMYDIASGGAFLKHSEQTFDIDRLAEDMFG</sequence>
<dbReference type="InterPro" id="IPR014015">
    <property type="entry name" value="Helicase_SF3_DNA-vir"/>
</dbReference>
<feature type="compositionally biased region" description="Basic residues" evidence="4">
    <location>
        <begin position="226"/>
        <end position="235"/>
    </location>
</feature>
<dbReference type="InterPro" id="IPR027417">
    <property type="entry name" value="P-loop_NTPase"/>
</dbReference>
<dbReference type="EMBL" id="BK010892">
    <property type="protein sequence ID" value="DAC80326.1"/>
    <property type="molecule type" value="Genomic_DNA"/>
</dbReference>
<evidence type="ECO:0000313" key="6">
    <source>
        <dbReference type="EMBL" id="DAC80326.1"/>
    </source>
</evidence>
<dbReference type="SUPFAM" id="SSF52540">
    <property type="entry name" value="P-loop containing nucleoside triphosphate hydrolases"/>
    <property type="match status" value="1"/>
</dbReference>
<comment type="function">
    <text evidence="3">ATP-dependent DNA 3'-5' helicase required for initiation of viral DNA replication. It forms a complex with the viral E2 protein. The E1-E2 complex binds to the replication origin which contains binding sites for both proteins. During the initial step, a dimer of E1 interacts with a dimer of protein E2 leading to a complex that binds the viral origin of replication with high specificity. Then, a second dimer of E1 displaces the E2 dimer in an ATP-dependent manner to form the E1 tetramer. Following this, two E1 monomers are added to each half of the site, which results in the formation of two E1 trimers on the viral ori. Subsequently, two hexamers will be created. The double hexamer acts as a bi-directional helicase machinery and unwinds the viral DNA and then recruits the host DNA polymerase to start replication.</text>
</comment>
<dbReference type="InterPro" id="IPR001177">
    <property type="entry name" value="PPV_DNA_helicase_E1_C"/>
</dbReference>
<dbReference type="GO" id="GO:0003678">
    <property type="term" value="F:DNA helicase activity"/>
    <property type="evidence" value="ECO:0007669"/>
    <property type="project" value="InterPro"/>
</dbReference>
<proteinExistence type="predicted"/>
<dbReference type="GO" id="GO:0005524">
    <property type="term" value="F:ATP binding"/>
    <property type="evidence" value="ECO:0007669"/>
    <property type="project" value="UniProtKB-KW"/>
</dbReference>
<feature type="compositionally biased region" description="Polar residues" evidence="4">
    <location>
        <begin position="20"/>
        <end position="29"/>
    </location>
</feature>
<feature type="compositionally biased region" description="Low complexity" evidence="4">
    <location>
        <begin position="268"/>
        <end position="291"/>
    </location>
</feature>
<keyword evidence="1" id="KW-0547">Nucleotide-binding</keyword>
<dbReference type="Proteomes" id="UP001226928">
    <property type="component" value="Segment"/>
</dbReference>
<evidence type="ECO:0000256" key="3">
    <source>
        <dbReference type="ARBA" id="ARBA00093297"/>
    </source>
</evidence>
<feature type="compositionally biased region" description="Polar residues" evidence="4">
    <location>
        <begin position="292"/>
        <end position="304"/>
    </location>
</feature>
<organism evidence="6 7">
    <name type="scientific">Tilapia adomavirus 2</name>
    <dbReference type="NCBI Taxonomy" id="2597804"/>
    <lineage>
        <taxon>Viruses</taxon>
        <taxon>Adomaviruses</taxon>
    </lineage>
</organism>
<reference evidence="6" key="2">
    <citation type="submission" date="2019-07" db="EMBL/GenBank/DDBJ databases">
        <authorList>
            <person name="Buck C."/>
            <person name="Tisza M."/>
        </authorList>
    </citation>
    <scope>NUCLEOTIDE SEQUENCE</scope>
    <source>
        <strain evidence="6">4096</strain>
    </source>
</reference>
<accession>A0A5H3CJ96</accession>
<feature type="compositionally biased region" description="Acidic residues" evidence="4">
    <location>
        <begin position="45"/>
        <end position="65"/>
    </location>
</feature>
<feature type="compositionally biased region" description="Polar residues" evidence="4">
    <location>
        <begin position="236"/>
        <end position="253"/>
    </location>
</feature>
<evidence type="ECO:0000256" key="2">
    <source>
        <dbReference type="ARBA" id="ARBA00022840"/>
    </source>
</evidence>
<evidence type="ECO:0000313" key="7">
    <source>
        <dbReference type="Proteomes" id="UP001226928"/>
    </source>
</evidence>
<feature type="region of interest" description="Disordered" evidence="4">
    <location>
        <begin position="1"/>
        <end position="65"/>
    </location>
</feature>
<feature type="compositionally biased region" description="Polar residues" evidence="4">
    <location>
        <begin position="343"/>
        <end position="354"/>
    </location>
</feature>
<dbReference type="Pfam" id="PF00519">
    <property type="entry name" value="PPV_E1_C"/>
    <property type="match status" value="1"/>
</dbReference>
<evidence type="ECO:0000256" key="1">
    <source>
        <dbReference type="ARBA" id="ARBA00022741"/>
    </source>
</evidence>
<keyword evidence="2" id="KW-0067">ATP-binding</keyword>
<dbReference type="GO" id="GO:0006260">
    <property type="term" value="P:DNA replication"/>
    <property type="evidence" value="ECO:0007669"/>
    <property type="project" value="InterPro"/>
</dbReference>
<feature type="domain" description="SF3 helicase" evidence="5">
    <location>
        <begin position="647"/>
        <end position="825"/>
    </location>
</feature>
<evidence type="ECO:0000256" key="4">
    <source>
        <dbReference type="SAM" id="MobiDB-lite"/>
    </source>
</evidence>
<dbReference type="PROSITE" id="PS51206">
    <property type="entry name" value="SF3_HELICASE_1"/>
    <property type="match status" value="1"/>
</dbReference>
<protein>
    <submittedName>
        <fullName evidence="6">EO1</fullName>
    </submittedName>
</protein>
<feature type="region of interest" description="Disordered" evidence="4">
    <location>
        <begin position="209"/>
        <end position="310"/>
    </location>
</feature>
<reference evidence="6" key="1">
    <citation type="journal article" date="2019" name="J. ISSAAS">
        <title>Identification of 'Missing Link' Families of Small DNA Tumor Viruses.</title>
        <authorList>
            <person name="Welch N.L."/>
            <person name="Tisza M.J."/>
            <person name="Belford A."/>
            <person name="Pastrana D.V."/>
            <person name="Pang Y.-Y.S."/>
            <person name="Schiller J.T."/>
            <person name="An P."/>
            <person name="Cantalupo P.G."/>
            <person name="Pipas J.M."/>
            <person name="Koda S."/>
            <person name="Subramaniam K."/>
            <person name="Waltzek T.B."/>
            <person name="Bian C."/>
            <person name="Shi Q."/>
            <person name="Ruan Z."/>
            <person name="Ng T.F.-F."/>
            <person name="Starrett G.J."/>
            <person name="Buck C.B."/>
        </authorList>
    </citation>
    <scope>NUCLEOTIDE SEQUENCE</scope>
    <source>
        <strain evidence="6">4096</strain>
    </source>
</reference>
<feature type="region of interest" description="Disordered" evidence="4">
    <location>
        <begin position="343"/>
        <end position="373"/>
    </location>
</feature>
<evidence type="ECO:0000259" key="5">
    <source>
        <dbReference type="PROSITE" id="PS51206"/>
    </source>
</evidence>
<dbReference type="GO" id="GO:0003677">
    <property type="term" value="F:DNA binding"/>
    <property type="evidence" value="ECO:0007669"/>
    <property type="project" value="InterPro"/>
</dbReference>
<dbReference type="Gene3D" id="3.40.50.300">
    <property type="entry name" value="P-loop containing nucleotide triphosphate hydrolases"/>
    <property type="match status" value="1"/>
</dbReference>